<dbReference type="AlphaFoldDB" id="A0A2X1QMR8"/>
<sequence length="112" mass="11962">MPAQSIGEPGTQLTMRTFHIGGAASAAAKESSVQVKNTGTVHLMNAKFVTNDESKLVLTSRNTELTITDAFGRTKEHYKVPYGAVLSKGDGQEVTAGETIANWDPHTMPVCL</sequence>
<keyword evidence="2" id="KW-0804">Transcription</keyword>
<keyword evidence="2" id="KW-0548">Nucleotidyltransferase</keyword>
<evidence type="ECO:0000313" key="2">
    <source>
        <dbReference type="EMBL" id="SPX41572.1"/>
    </source>
</evidence>
<name>A0A2X1QMR8_HAEIF</name>
<gene>
    <name evidence="2" type="primary">rpoC_3</name>
    <name evidence="2" type="ORF">NCTC11872_01181</name>
</gene>
<dbReference type="InterPro" id="IPR007081">
    <property type="entry name" value="RNA_pol_Rpb1_5"/>
</dbReference>
<dbReference type="Pfam" id="PF04998">
    <property type="entry name" value="RNA_pol_Rpb1_5"/>
    <property type="match status" value="1"/>
</dbReference>
<accession>A0A2X1QMR8</accession>
<dbReference type="GO" id="GO:0000428">
    <property type="term" value="C:DNA-directed RNA polymerase complex"/>
    <property type="evidence" value="ECO:0007669"/>
    <property type="project" value="UniProtKB-KW"/>
</dbReference>
<evidence type="ECO:0000259" key="1">
    <source>
        <dbReference type="Pfam" id="PF04998"/>
    </source>
</evidence>
<dbReference type="GO" id="GO:0003899">
    <property type="term" value="F:DNA-directed RNA polymerase activity"/>
    <property type="evidence" value="ECO:0007669"/>
    <property type="project" value="UniProtKB-EC"/>
</dbReference>
<reference evidence="2 3" key="1">
    <citation type="submission" date="2018-06" db="EMBL/GenBank/DDBJ databases">
        <authorList>
            <consortium name="Pathogen Informatics"/>
            <person name="Doyle S."/>
        </authorList>
    </citation>
    <scope>NUCLEOTIDE SEQUENCE [LARGE SCALE GENOMIC DNA]</scope>
    <source>
        <strain evidence="2 3">NCTC11872</strain>
    </source>
</reference>
<keyword evidence="2" id="KW-0808">Transferase</keyword>
<dbReference type="GO" id="GO:0006351">
    <property type="term" value="P:DNA-templated transcription"/>
    <property type="evidence" value="ECO:0007669"/>
    <property type="project" value="InterPro"/>
</dbReference>
<dbReference type="Proteomes" id="UP000249936">
    <property type="component" value="Unassembled WGS sequence"/>
</dbReference>
<keyword evidence="2" id="KW-0240">DNA-directed RNA polymerase</keyword>
<feature type="domain" description="RNA polymerase Rpb1" evidence="1">
    <location>
        <begin position="3"/>
        <end position="87"/>
    </location>
</feature>
<dbReference type="GO" id="GO:0003677">
    <property type="term" value="F:DNA binding"/>
    <property type="evidence" value="ECO:0007669"/>
    <property type="project" value="InterPro"/>
</dbReference>
<dbReference type="EMBL" id="UASK01000005">
    <property type="protein sequence ID" value="SPX41572.1"/>
    <property type="molecule type" value="Genomic_DNA"/>
</dbReference>
<dbReference type="EC" id="2.7.7.6" evidence="2"/>
<protein>
    <submittedName>
        <fullName evidence="2">DNA-directed RNA polymerase subunit beta</fullName>
        <ecNumber evidence="2">2.7.7.6</ecNumber>
    </submittedName>
</protein>
<dbReference type="SUPFAM" id="SSF64484">
    <property type="entry name" value="beta and beta-prime subunits of DNA dependent RNA-polymerase"/>
    <property type="match status" value="1"/>
</dbReference>
<organism evidence="2 3">
    <name type="scientific">Haemophilus influenzae</name>
    <dbReference type="NCBI Taxonomy" id="727"/>
    <lineage>
        <taxon>Bacteria</taxon>
        <taxon>Pseudomonadati</taxon>
        <taxon>Pseudomonadota</taxon>
        <taxon>Gammaproteobacteria</taxon>
        <taxon>Pasteurellales</taxon>
        <taxon>Pasteurellaceae</taxon>
        <taxon>Haemophilus</taxon>
    </lineage>
</organism>
<proteinExistence type="predicted"/>
<evidence type="ECO:0000313" key="3">
    <source>
        <dbReference type="Proteomes" id="UP000249936"/>
    </source>
</evidence>
<dbReference type="Gene3D" id="2.40.50.100">
    <property type="match status" value="1"/>
</dbReference>